<dbReference type="SMART" id="SM00233">
    <property type="entry name" value="PH"/>
    <property type="match status" value="1"/>
</dbReference>
<protein>
    <submittedName>
        <fullName evidence="3">Connector enhancer of kinase suppressor of Ras 1</fullName>
    </submittedName>
</protein>
<dbReference type="AlphaFoldDB" id="A0A8C7EEC4"/>
<accession>A0A8C7EEC4</accession>
<evidence type="ECO:0000256" key="1">
    <source>
        <dbReference type="SAM" id="MobiDB-lite"/>
    </source>
</evidence>
<feature type="compositionally biased region" description="Pro residues" evidence="1">
    <location>
        <begin position="397"/>
        <end position="411"/>
    </location>
</feature>
<feature type="region of interest" description="Disordered" evidence="1">
    <location>
        <begin position="378"/>
        <end position="411"/>
    </location>
</feature>
<evidence type="ECO:0000313" key="3">
    <source>
        <dbReference type="Ensembl" id="ENSNPEP00000013684.1"/>
    </source>
</evidence>
<dbReference type="Gene3D" id="2.30.29.30">
    <property type="entry name" value="Pleckstrin-homology domain (PH domain)/Phosphotyrosine-binding domain (PTB)"/>
    <property type="match status" value="1"/>
</dbReference>
<organism evidence="3 4">
    <name type="scientific">Nothoprocta perdicaria</name>
    <name type="common">Chilean tinamou</name>
    <name type="synonym">Crypturus perdicarius</name>
    <dbReference type="NCBI Taxonomy" id="30464"/>
    <lineage>
        <taxon>Eukaryota</taxon>
        <taxon>Metazoa</taxon>
        <taxon>Chordata</taxon>
        <taxon>Craniata</taxon>
        <taxon>Vertebrata</taxon>
        <taxon>Euteleostomi</taxon>
        <taxon>Archelosauria</taxon>
        <taxon>Archosauria</taxon>
        <taxon>Dinosauria</taxon>
        <taxon>Saurischia</taxon>
        <taxon>Theropoda</taxon>
        <taxon>Coelurosauria</taxon>
        <taxon>Aves</taxon>
        <taxon>Palaeognathae</taxon>
        <taxon>Tinamiformes</taxon>
        <taxon>Tinamidae</taxon>
        <taxon>Nothoprocta</taxon>
    </lineage>
</organism>
<dbReference type="InterPro" id="IPR011993">
    <property type="entry name" value="PH-like_dom_sf"/>
</dbReference>
<feature type="region of interest" description="Disordered" evidence="1">
    <location>
        <begin position="55"/>
        <end position="78"/>
    </location>
</feature>
<feature type="domain" description="PH" evidence="2">
    <location>
        <begin position="123"/>
        <end position="222"/>
    </location>
</feature>
<dbReference type="PROSITE" id="PS50003">
    <property type="entry name" value="PH_DOMAIN"/>
    <property type="match status" value="1"/>
</dbReference>
<dbReference type="PANTHER" id="PTHR12844">
    <property type="entry name" value="CONNECTOR ENCHANCER OF KINASE SUPPRESSOR OF RAS"/>
    <property type="match status" value="1"/>
</dbReference>
<dbReference type="Pfam" id="PF00169">
    <property type="entry name" value="PH"/>
    <property type="match status" value="1"/>
</dbReference>
<dbReference type="PANTHER" id="PTHR12844:SF10">
    <property type="entry name" value="CONNECTOR ENHANCER OF KINASE SUPPRESSOR OF RAS 1"/>
    <property type="match status" value="1"/>
</dbReference>
<evidence type="ECO:0000259" key="2">
    <source>
        <dbReference type="PROSITE" id="PS50003"/>
    </source>
</evidence>
<dbReference type="SUPFAM" id="SSF50729">
    <property type="entry name" value="PH domain-like"/>
    <property type="match status" value="1"/>
</dbReference>
<reference evidence="3" key="1">
    <citation type="submission" date="2025-08" db="UniProtKB">
        <authorList>
            <consortium name="Ensembl"/>
        </authorList>
    </citation>
    <scope>IDENTIFICATION</scope>
</reference>
<dbReference type="InterPro" id="IPR001849">
    <property type="entry name" value="PH_domain"/>
</dbReference>
<reference evidence="3" key="2">
    <citation type="submission" date="2025-09" db="UniProtKB">
        <authorList>
            <consortium name="Ensembl"/>
        </authorList>
    </citation>
    <scope>IDENTIFICATION</scope>
</reference>
<proteinExistence type="predicted"/>
<dbReference type="Ensembl" id="ENSNPET00000014020.1">
    <property type="protein sequence ID" value="ENSNPEP00000013684.1"/>
    <property type="gene ID" value="ENSNPEG00000010230.1"/>
</dbReference>
<feature type="region of interest" description="Disordered" evidence="1">
    <location>
        <begin position="235"/>
        <end position="279"/>
    </location>
</feature>
<name>A0A8C7EEC4_NOTPE</name>
<dbReference type="Proteomes" id="UP000694420">
    <property type="component" value="Unplaced"/>
</dbReference>
<evidence type="ECO:0000313" key="4">
    <source>
        <dbReference type="Proteomes" id="UP000694420"/>
    </source>
</evidence>
<keyword evidence="4" id="KW-1185">Reference proteome</keyword>
<sequence length="411" mass="45470">MAKKLQERPSGATLVLKKILLSPPGSPQAAGPPVRDAGVPLLAGKGGLRCTWGPVGPLSSHLPTQDSPETGRRPKGELGIGAAAGGLAVPAARAPARRPVPTVSAGVATRLSRRRVSCRDLGRVDCDGWLLKKKDHVAFMAQKWKRCWFVLKGHTLYWYNHPNDDKAAGLINVATYNLESTREQKKKYVFQLSHETYKPFIFAAETLADLSMWVSHLITAKTNYALAHQPVPHREEDCYSETEAEDPDEDSPRQGCDSNPAHPPPRVSSSRRRDPSGEDLESLMQCLKQGGVSLIGRQRFLTEEQCRKSFIKRNKNPLINEKVHVVRALQSTLKAKLTELQVLEQLLGDSALTSEKFASWKEEHQELYQELRESWLRQQGQDAAGQIIPPGDESLPLPLPQPPAPSFPFSS</sequence>
<feature type="compositionally biased region" description="Acidic residues" evidence="1">
    <location>
        <begin position="238"/>
        <end position="249"/>
    </location>
</feature>
<dbReference type="InterPro" id="IPR051566">
    <property type="entry name" value="CNKSR"/>
</dbReference>